<evidence type="ECO:0000256" key="7">
    <source>
        <dbReference type="SAM" id="SignalP"/>
    </source>
</evidence>
<reference evidence="10" key="1">
    <citation type="submission" date="2024-06" db="EMBL/GenBank/DDBJ databases">
        <authorList>
            <consortium name="consrtm"/>
            <person name="Uemura M."/>
            <person name="Terahara T."/>
        </authorList>
    </citation>
    <scope>NUCLEOTIDE SEQUENCE</scope>
    <source>
        <strain evidence="10">KM77-8</strain>
    </source>
</reference>
<dbReference type="InterPro" id="IPR039424">
    <property type="entry name" value="SBP_5"/>
</dbReference>
<dbReference type="GO" id="GO:0016020">
    <property type="term" value="C:membrane"/>
    <property type="evidence" value="ECO:0007669"/>
    <property type="project" value="UniProtKB-SubCell"/>
</dbReference>
<feature type="transmembrane region" description="Helical" evidence="6">
    <location>
        <begin position="819"/>
        <end position="845"/>
    </location>
</feature>
<dbReference type="InterPro" id="IPR000515">
    <property type="entry name" value="MetI-like"/>
</dbReference>
<dbReference type="Pfam" id="PF00496">
    <property type="entry name" value="SBP_bac_5"/>
    <property type="match status" value="1"/>
</dbReference>
<dbReference type="AlphaFoldDB" id="A0AAT9HC80"/>
<feature type="transmembrane region" description="Helical" evidence="6">
    <location>
        <begin position="777"/>
        <end position="799"/>
    </location>
</feature>
<dbReference type="PANTHER" id="PTHR30290:SF83">
    <property type="entry name" value="ABC TRANSPORTER SUBSTRATE-BINDING PROTEIN"/>
    <property type="match status" value="1"/>
</dbReference>
<feature type="domain" description="Solute-binding protein family 5" evidence="8">
    <location>
        <begin position="83"/>
        <end position="403"/>
    </location>
</feature>
<feature type="compositionally biased region" description="Basic residues" evidence="5">
    <location>
        <begin position="579"/>
        <end position="595"/>
    </location>
</feature>
<feature type="compositionally biased region" description="Low complexity" evidence="5">
    <location>
        <begin position="447"/>
        <end position="460"/>
    </location>
</feature>
<reference evidence="10" key="2">
    <citation type="submission" date="2024-07" db="EMBL/GenBank/DDBJ databases">
        <title>Streptomyces haneummycinica sp. nov., a new antibiotic-producing actinobacterium isolated from marine sediment.</title>
        <authorList>
            <person name="Uemura M."/>
            <person name="Hamada M."/>
            <person name="Hirano S."/>
            <person name="Kobayashi K."/>
            <person name="Ohshiro T."/>
            <person name="Kobayashi T."/>
            <person name="Terahara T."/>
        </authorList>
    </citation>
    <scope>NUCLEOTIDE SEQUENCE</scope>
    <source>
        <strain evidence="10">KM77-8</strain>
    </source>
</reference>
<dbReference type="GO" id="GO:1904680">
    <property type="term" value="F:peptide transmembrane transporter activity"/>
    <property type="evidence" value="ECO:0007669"/>
    <property type="project" value="TreeGrafter"/>
</dbReference>
<dbReference type="PROSITE" id="PS51257">
    <property type="entry name" value="PROKAR_LIPOPROTEIN"/>
    <property type="match status" value="1"/>
</dbReference>
<dbReference type="Gene3D" id="3.40.190.10">
    <property type="entry name" value="Periplasmic binding protein-like II"/>
    <property type="match status" value="1"/>
</dbReference>
<dbReference type="Gene3D" id="3.90.76.10">
    <property type="entry name" value="Dipeptide-binding Protein, Domain 1"/>
    <property type="match status" value="1"/>
</dbReference>
<keyword evidence="2 6" id="KW-0812">Transmembrane</keyword>
<dbReference type="CDD" id="cd06261">
    <property type="entry name" value="TM_PBP2"/>
    <property type="match status" value="1"/>
</dbReference>
<feature type="compositionally biased region" description="Basic and acidic residues" evidence="5">
    <location>
        <begin position="559"/>
        <end position="578"/>
    </location>
</feature>
<dbReference type="PANTHER" id="PTHR30290">
    <property type="entry name" value="PERIPLASMIC BINDING COMPONENT OF ABC TRANSPORTER"/>
    <property type="match status" value="1"/>
</dbReference>
<protein>
    <submittedName>
        <fullName evidence="10">Uncharacterized protein</fullName>
    </submittedName>
</protein>
<feature type="chain" id="PRO_5043871239" evidence="7">
    <location>
        <begin position="23"/>
        <end position="852"/>
    </location>
</feature>
<proteinExistence type="predicted"/>
<name>A0AAT9HC80_9ACTN</name>
<feature type="compositionally biased region" description="Basic residues" evidence="5">
    <location>
        <begin position="654"/>
        <end position="693"/>
    </location>
</feature>
<evidence type="ECO:0000256" key="4">
    <source>
        <dbReference type="ARBA" id="ARBA00023136"/>
    </source>
</evidence>
<evidence type="ECO:0000256" key="1">
    <source>
        <dbReference type="ARBA" id="ARBA00004141"/>
    </source>
</evidence>
<evidence type="ECO:0000313" key="10">
    <source>
        <dbReference type="EMBL" id="BFO15026.1"/>
    </source>
</evidence>
<dbReference type="GO" id="GO:0015833">
    <property type="term" value="P:peptide transport"/>
    <property type="evidence" value="ECO:0007669"/>
    <property type="project" value="TreeGrafter"/>
</dbReference>
<evidence type="ECO:0000256" key="3">
    <source>
        <dbReference type="ARBA" id="ARBA00022989"/>
    </source>
</evidence>
<dbReference type="EMBL" id="AP035768">
    <property type="protein sequence ID" value="BFO15026.1"/>
    <property type="molecule type" value="Genomic_DNA"/>
</dbReference>
<keyword evidence="3 6" id="KW-1133">Transmembrane helix</keyword>
<feature type="signal peptide" evidence="7">
    <location>
        <begin position="1"/>
        <end position="22"/>
    </location>
</feature>
<dbReference type="SUPFAM" id="SSF53850">
    <property type="entry name" value="Periplasmic binding protein-like II"/>
    <property type="match status" value="1"/>
</dbReference>
<feature type="region of interest" description="Disordered" evidence="5">
    <location>
        <begin position="433"/>
        <end position="696"/>
    </location>
</feature>
<dbReference type="Gene3D" id="3.10.105.10">
    <property type="entry name" value="Dipeptide-binding Protein, Domain 3"/>
    <property type="match status" value="1"/>
</dbReference>
<organism evidence="10">
    <name type="scientific">Streptomyces haneummycinicus</name>
    <dbReference type="NCBI Taxonomy" id="3074435"/>
    <lineage>
        <taxon>Bacteria</taxon>
        <taxon>Bacillati</taxon>
        <taxon>Actinomycetota</taxon>
        <taxon>Actinomycetes</taxon>
        <taxon>Kitasatosporales</taxon>
        <taxon>Streptomycetaceae</taxon>
        <taxon>Streptomyces</taxon>
    </lineage>
</organism>
<dbReference type="Gene3D" id="1.10.3720.10">
    <property type="entry name" value="MetI-like"/>
    <property type="match status" value="1"/>
</dbReference>
<feature type="compositionally biased region" description="Basic residues" evidence="5">
    <location>
        <begin position="498"/>
        <end position="508"/>
    </location>
</feature>
<feature type="domain" description="ABC transmembrane type-1" evidence="9">
    <location>
        <begin position="716"/>
        <end position="850"/>
    </location>
</feature>
<feature type="compositionally biased region" description="Low complexity" evidence="5">
    <location>
        <begin position="522"/>
        <end position="533"/>
    </location>
</feature>
<evidence type="ECO:0000259" key="9">
    <source>
        <dbReference type="Pfam" id="PF00528"/>
    </source>
</evidence>
<feature type="compositionally biased region" description="Basic and acidic residues" evidence="5">
    <location>
        <begin position="536"/>
        <end position="545"/>
    </location>
</feature>
<dbReference type="InterPro" id="IPR000914">
    <property type="entry name" value="SBP_5_dom"/>
</dbReference>
<dbReference type="CDD" id="cd00995">
    <property type="entry name" value="PBP2_NikA_DppA_OppA_like"/>
    <property type="match status" value="1"/>
</dbReference>
<feature type="compositionally biased region" description="Basic residues" evidence="5">
    <location>
        <begin position="617"/>
        <end position="631"/>
    </location>
</feature>
<dbReference type="Pfam" id="PF00528">
    <property type="entry name" value="BPD_transp_1"/>
    <property type="match status" value="1"/>
</dbReference>
<evidence type="ECO:0000256" key="5">
    <source>
        <dbReference type="SAM" id="MobiDB-lite"/>
    </source>
</evidence>
<dbReference type="InterPro" id="IPR035906">
    <property type="entry name" value="MetI-like_sf"/>
</dbReference>
<dbReference type="SUPFAM" id="SSF161098">
    <property type="entry name" value="MetI-like"/>
    <property type="match status" value="1"/>
</dbReference>
<sequence length="852" mass="93205">MRGATHAGRAVCAMAVALAATACGGGGDGGSGDAGAVLSASWGDPQNPLEPANTNEVQGGKVLDMIFRGLKQYDPVTGEAKDMLAEKIETSDSQNFTVTVKDGWTFSNGEKVTAQSFVGAWNYGASLKNNQRNSYFFGYIEGYDQVHPEDGGEQTADTLSGLKVTGDRTFTVKLTQKFSTFPDTLGYNAFAPLPQAFFDDHDAWVKKPVGNGPYAVDSYTRGSQMALRKWDDYPGSDKAQNGGVDLKVYTDNNTAYTDLLAGNLDLVDDVPAAQLKNVKSDLGDRYLNTPAGIIQTLAFPFYDDAWDQPGSAKVRQGLSRAIDRKQITDTIFQQTRTPATDWTSPVLGKDGGFQEGLCGEFCEFDPDAAKKLIQEGGGLPGGKVTITYNADTGSHRQWVDAVCNSINNALDNERACTGNPVGTFADFRSQITQQKMSGPSAPAGRWTTRSSRTSSSRSTTPTPPPTTANGPTRSSTTWSTRPTGRPTRPRPSACSSRPRGRPRQHGRHPALVPERQRRLVGPALRRQAQPVQRPRVRPDQGELIRHGALCRPAAAPDDPGVHRGHAADLPHGQRDGRPHRGPVRRAPLRPGHRRAAGAGVRPRQARMAAVPDLHGERLHRRLRHRLQRPGGHRADGDGVPRHHPAHPHRDPLRDRHRHHPRRGHRTAPGPPRRHRRPAVHPRRHLRAHLRHRPAAATAARREMGWIRPSVSSAAPFDELILPGLVLASVSLAYVTRLTRTSIAENRRSDYVRTAIAKGLPRHRVVVRHLLRNSLIPVVTFIGADIGFLMGGAIVTERIFNIHGVGYQLYQGILRQNTQTVVGFVTVLVLVFLVANLVVDLLYAVLDPRIRYA</sequence>
<evidence type="ECO:0000256" key="2">
    <source>
        <dbReference type="ARBA" id="ARBA00022692"/>
    </source>
</evidence>
<comment type="subcellular location">
    <subcellularLocation>
        <location evidence="1">Membrane</location>
        <topology evidence="1">Multi-pass membrane protein</topology>
    </subcellularLocation>
</comment>
<accession>A0AAT9HC80</accession>
<gene>
    <name evidence="10" type="ORF">SHKM778_14140</name>
</gene>
<keyword evidence="7" id="KW-0732">Signal</keyword>
<feature type="compositionally biased region" description="Low complexity" evidence="5">
    <location>
        <begin position="471"/>
        <end position="497"/>
    </location>
</feature>
<evidence type="ECO:0000259" key="8">
    <source>
        <dbReference type="Pfam" id="PF00496"/>
    </source>
</evidence>
<keyword evidence="4 6" id="KW-0472">Membrane</keyword>
<evidence type="ECO:0000256" key="6">
    <source>
        <dbReference type="SAM" id="Phobius"/>
    </source>
</evidence>